<name>A0A8J1Y9F4_OWEFU</name>
<dbReference type="EMBL" id="CAIIXF020000001">
    <property type="protein sequence ID" value="CAH1772646.1"/>
    <property type="molecule type" value="Genomic_DNA"/>
</dbReference>
<proteinExistence type="predicted"/>
<protein>
    <submittedName>
        <fullName evidence="2">Uncharacterized protein</fullName>
    </submittedName>
</protein>
<dbReference type="Proteomes" id="UP000749559">
    <property type="component" value="Unassembled WGS sequence"/>
</dbReference>
<evidence type="ECO:0000256" key="1">
    <source>
        <dbReference type="SAM" id="MobiDB-lite"/>
    </source>
</evidence>
<feature type="region of interest" description="Disordered" evidence="1">
    <location>
        <begin position="303"/>
        <end position="373"/>
    </location>
</feature>
<feature type="compositionally biased region" description="Low complexity" evidence="1">
    <location>
        <begin position="360"/>
        <end position="373"/>
    </location>
</feature>
<evidence type="ECO:0000313" key="2">
    <source>
        <dbReference type="EMBL" id="CAH1772646.1"/>
    </source>
</evidence>
<comment type="caution">
    <text evidence="2">The sequence shown here is derived from an EMBL/GenBank/DDBJ whole genome shotgun (WGS) entry which is preliminary data.</text>
</comment>
<evidence type="ECO:0000313" key="3">
    <source>
        <dbReference type="Proteomes" id="UP000749559"/>
    </source>
</evidence>
<sequence length="373" mass="39918">MATSPTNGVRNMSLHDENKINGDVSTDEGVMVSPPVMNGDYASTNPFSNNSTNPFTNGLSEIPNKQQPATANDLLNFDLNAPPLSSEPFQSPPGTADSAYLSGQFTMSGLMSEPTSLEPPSQEAANPESASFELNHDTGQPATDATTLIDLEALSDNAQPQAPIDNRQDINTNPPQSQFSDFDPFSMPSAPETIEDQVVPQGNIENPDVSTFEPFAAPNDLFEPYVAPVDPDHDKENTMPSLPDLLGGSVVVESTSTSVENTTVETNNTREANTVSAIERNANSTFETITTIETHSDQIESMVSISPESDVELPPPPKLEDVQINQTPPNLNETETKPIKQPTPDKIIESKSKSPEKIKAPSSPSKTSAPSSP</sequence>
<feature type="compositionally biased region" description="Polar residues" evidence="1">
    <location>
        <begin position="101"/>
        <end position="119"/>
    </location>
</feature>
<feature type="compositionally biased region" description="Polar residues" evidence="1">
    <location>
        <begin position="323"/>
        <end position="333"/>
    </location>
</feature>
<gene>
    <name evidence="2" type="ORF">OFUS_LOCUS372</name>
</gene>
<dbReference type="AlphaFoldDB" id="A0A8J1Y9F4"/>
<organism evidence="2 3">
    <name type="scientific">Owenia fusiformis</name>
    <name type="common">Polychaete worm</name>
    <dbReference type="NCBI Taxonomy" id="6347"/>
    <lineage>
        <taxon>Eukaryota</taxon>
        <taxon>Metazoa</taxon>
        <taxon>Spiralia</taxon>
        <taxon>Lophotrochozoa</taxon>
        <taxon>Annelida</taxon>
        <taxon>Polychaeta</taxon>
        <taxon>Sedentaria</taxon>
        <taxon>Canalipalpata</taxon>
        <taxon>Sabellida</taxon>
        <taxon>Oweniida</taxon>
        <taxon>Oweniidae</taxon>
        <taxon>Owenia</taxon>
    </lineage>
</organism>
<feature type="compositionally biased region" description="Polar residues" evidence="1">
    <location>
        <begin position="137"/>
        <end position="146"/>
    </location>
</feature>
<reference evidence="2" key="1">
    <citation type="submission" date="2022-03" db="EMBL/GenBank/DDBJ databases">
        <authorList>
            <person name="Martin C."/>
        </authorList>
    </citation>
    <scope>NUCLEOTIDE SEQUENCE</scope>
</reference>
<accession>A0A8J1Y9F4</accession>
<keyword evidence="3" id="KW-1185">Reference proteome</keyword>
<feature type="compositionally biased region" description="Low complexity" evidence="1">
    <location>
        <begin position="43"/>
        <end position="57"/>
    </location>
</feature>
<feature type="region of interest" description="Disordered" evidence="1">
    <location>
        <begin position="1"/>
        <end position="247"/>
    </location>
</feature>
<feature type="compositionally biased region" description="Polar residues" evidence="1">
    <location>
        <begin position="1"/>
        <end position="10"/>
    </location>
</feature>
<feature type="compositionally biased region" description="Basic and acidic residues" evidence="1">
    <location>
        <begin position="346"/>
        <end position="359"/>
    </location>
</feature>
<feature type="non-terminal residue" evidence="2">
    <location>
        <position position="1"/>
    </location>
</feature>
<feature type="compositionally biased region" description="Polar residues" evidence="1">
    <location>
        <begin position="169"/>
        <end position="180"/>
    </location>
</feature>